<dbReference type="GO" id="GO:0003779">
    <property type="term" value="F:actin binding"/>
    <property type="evidence" value="ECO:0007669"/>
    <property type="project" value="InterPro"/>
</dbReference>
<evidence type="ECO:0000313" key="1">
    <source>
        <dbReference type="EMBL" id="JAH57615.1"/>
    </source>
</evidence>
<name>A0A0E9TXF5_ANGAN</name>
<organism evidence="1">
    <name type="scientific">Anguilla anguilla</name>
    <name type="common">European freshwater eel</name>
    <name type="synonym">Muraena anguilla</name>
    <dbReference type="NCBI Taxonomy" id="7936"/>
    <lineage>
        <taxon>Eukaryota</taxon>
        <taxon>Metazoa</taxon>
        <taxon>Chordata</taxon>
        <taxon>Craniata</taxon>
        <taxon>Vertebrata</taxon>
        <taxon>Euteleostomi</taxon>
        <taxon>Actinopterygii</taxon>
        <taxon>Neopterygii</taxon>
        <taxon>Teleostei</taxon>
        <taxon>Anguilliformes</taxon>
        <taxon>Anguillidae</taxon>
        <taxon>Anguilla</taxon>
    </lineage>
</organism>
<reference evidence="1" key="2">
    <citation type="journal article" date="2015" name="Fish Shellfish Immunol.">
        <title>Early steps in the European eel (Anguilla anguilla)-Vibrio vulnificus interaction in the gills: Role of the RtxA13 toxin.</title>
        <authorList>
            <person name="Callol A."/>
            <person name="Pajuelo D."/>
            <person name="Ebbesson L."/>
            <person name="Teles M."/>
            <person name="MacKenzie S."/>
            <person name="Amaro C."/>
        </authorList>
    </citation>
    <scope>NUCLEOTIDE SEQUENCE</scope>
</reference>
<dbReference type="EMBL" id="GBXM01050962">
    <property type="protein sequence ID" value="JAH57615.1"/>
    <property type="molecule type" value="Transcribed_RNA"/>
</dbReference>
<protein>
    <submittedName>
        <fullName evidence="1">Uncharacterized protein</fullName>
    </submittedName>
</protein>
<reference evidence="1" key="1">
    <citation type="submission" date="2014-11" db="EMBL/GenBank/DDBJ databases">
        <authorList>
            <person name="Amaro Gonzalez C."/>
        </authorList>
    </citation>
    <scope>NUCLEOTIDE SEQUENCE</scope>
</reference>
<dbReference type="InterPro" id="IPR027310">
    <property type="entry name" value="Profilin_CS"/>
</dbReference>
<accession>A0A0E9TXF5</accession>
<dbReference type="AlphaFoldDB" id="A0A0E9TXF5"/>
<dbReference type="PROSITE" id="PS00414">
    <property type="entry name" value="PROFILIN"/>
    <property type="match status" value="1"/>
</dbReference>
<proteinExistence type="predicted"/>
<sequence length="31" mass="3678">MTGWDLYCQASKRESSVDRLNYDCLNVKIRI</sequence>